<dbReference type="CDD" id="cd00586">
    <property type="entry name" value="4HBT"/>
    <property type="match status" value="1"/>
</dbReference>
<reference evidence="1" key="1">
    <citation type="submission" date="2021-02" db="EMBL/GenBank/DDBJ databases">
        <authorList>
            <person name="Dougan E. K."/>
            <person name="Rhodes N."/>
            <person name="Thang M."/>
            <person name="Chan C."/>
        </authorList>
    </citation>
    <scope>NUCLEOTIDE SEQUENCE</scope>
</reference>
<dbReference type="Proteomes" id="UP000604046">
    <property type="component" value="Unassembled WGS sequence"/>
</dbReference>
<keyword evidence="2" id="KW-1185">Reference proteome</keyword>
<comment type="caution">
    <text evidence="1">The sequence shown here is derived from an EMBL/GenBank/DDBJ whole genome shotgun (WGS) entry which is preliminary data.</text>
</comment>
<dbReference type="AlphaFoldDB" id="A0A812H2Z0"/>
<accession>A0A812H2Z0</accession>
<dbReference type="Gene3D" id="3.10.129.10">
    <property type="entry name" value="Hotdog Thioesterase"/>
    <property type="match status" value="2"/>
</dbReference>
<sequence length="314" mass="34767">MTFRGTASGLAYPFDITQREHEYWVQALNQQDLDRHLCVATSSLFKWMQAARMELAWLQAGYKNLSYIEPQLPRRLLVASQGIKMIRPAALSEALHKSVLTRVSIGKVGKTSMEFRYEIFFDGDKVADGCTVMIFATGRSGSFTPTPVPDDLRALAVDGLNASPAELSRSVSDQMPQVPQALLNSPANSGNSQSLQHVYRTRAFVRFSDEDLNKHANHSAQARFFEDAQEELAADAGAPDELRRLAAGHIEAIAITYMAEAHALDELEIFLAPSAAAHSLDVWVHRMRPDRRLLAKGRICLSELPAATTTTSRL</sequence>
<proteinExistence type="predicted"/>
<dbReference type="InterPro" id="IPR029069">
    <property type="entry name" value="HotDog_dom_sf"/>
</dbReference>
<protein>
    <submittedName>
        <fullName evidence="1">Uncharacterized protein</fullName>
    </submittedName>
</protein>
<name>A0A812H2Z0_9DINO</name>
<dbReference type="EMBL" id="CAJNDS010000060">
    <property type="protein sequence ID" value="CAE6939156.1"/>
    <property type="molecule type" value="Genomic_DNA"/>
</dbReference>
<evidence type="ECO:0000313" key="1">
    <source>
        <dbReference type="EMBL" id="CAE6939156.1"/>
    </source>
</evidence>
<dbReference type="SUPFAM" id="SSF54637">
    <property type="entry name" value="Thioesterase/thiol ester dehydrase-isomerase"/>
    <property type="match status" value="2"/>
</dbReference>
<organism evidence="1 2">
    <name type="scientific">Symbiodinium natans</name>
    <dbReference type="NCBI Taxonomy" id="878477"/>
    <lineage>
        <taxon>Eukaryota</taxon>
        <taxon>Sar</taxon>
        <taxon>Alveolata</taxon>
        <taxon>Dinophyceae</taxon>
        <taxon>Suessiales</taxon>
        <taxon>Symbiodiniaceae</taxon>
        <taxon>Symbiodinium</taxon>
    </lineage>
</organism>
<gene>
    <name evidence="1" type="ORF">SNAT2548_LOCUS1143</name>
</gene>
<dbReference type="OrthoDB" id="410387at2759"/>
<evidence type="ECO:0000313" key="2">
    <source>
        <dbReference type="Proteomes" id="UP000604046"/>
    </source>
</evidence>